<name>A0A852T032_9MICO</name>
<evidence type="ECO:0000313" key="1">
    <source>
        <dbReference type="EMBL" id="NYD74295.1"/>
    </source>
</evidence>
<keyword evidence="2" id="KW-1185">Reference proteome</keyword>
<dbReference type="Proteomes" id="UP000589620">
    <property type="component" value="Unassembled WGS sequence"/>
</dbReference>
<dbReference type="EMBL" id="JACCBJ010000001">
    <property type="protein sequence ID" value="NYD74295.1"/>
    <property type="molecule type" value="Genomic_DNA"/>
</dbReference>
<protein>
    <submittedName>
        <fullName evidence="1">Uncharacterized protein</fullName>
    </submittedName>
</protein>
<dbReference type="AlphaFoldDB" id="A0A852T032"/>
<evidence type="ECO:0000313" key="2">
    <source>
        <dbReference type="Proteomes" id="UP000589620"/>
    </source>
</evidence>
<proteinExistence type="predicted"/>
<comment type="caution">
    <text evidence="1">The sequence shown here is derived from an EMBL/GenBank/DDBJ whole genome shotgun (WGS) entry which is preliminary data.</text>
</comment>
<sequence>MGKYVWMVVGYGTAGYGEGFDMGGSGGVGCRIGQTC</sequence>
<organism evidence="1 2">
    <name type="scientific">Leifsonia soli</name>
    <dbReference type="NCBI Taxonomy" id="582665"/>
    <lineage>
        <taxon>Bacteria</taxon>
        <taxon>Bacillati</taxon>
        <taxon>Actinomycetota</taxon>
        <taxon>Actinomycetes</taxon>
        <taxon>Micrococcales</taxon>
        <taxon>Microbacteriaceae</taxon>
        <taxon>Leifsonia</taxon>
    </lineage>
</organism>
<reference evidence="1 2" key="1">
    <citation type="submission" date="2020-07" db="EMBL/GenBank/DDBJ databases">
        <title>Sequencing the genomes of 1000 actinobacteria strains.</title>
        <authorList>
            <person name="Klenk H.-P."/>
        </authorList>
    </citation>
    <scope>NUCLEOTIDE SEQUENCE [LARGE SCALE GENOMIC DNA]</scope>
    <source>
        <strain evidence="1 2">DSM 23871</strain>
    </source>
</reference>
<gene>
    <name evidence="1" type="ORF">BJ963_001814</name>
</gene>
<accession>A0A852T032</accession>